<evidence type="ECO:0000313" key="3">
    <source>
        <dbReference type="EMBL" id="SEE15186.1"/>
    </source>
</evidence>
<keyword evidence="3" id="KW-0238">DNA-binding</keyword>
<proteinExistence type="predicted"/>
<dbReference type="PANTHER" id="PTHR43252">
    <property type="entry name" value="TRANSCRIPTIONAL REGULATOR YQJI"/>
    <property type="match status" value="1"/>
</dbReference>
<dbReference type="EMBL" id="FNTX01000001">
    <property type="protein sequence ID" value="SEE15186.1"/>
    <property type="molecule type" value="Genomic_DNA"/>
</dbReference>
<gene>
    <name evidence="3" type="ORF">SAMN04488554_1656</name>
</gene>
<evidence type="ECO:0000256" key="1">
    <source>
        <dbReference type="SAM" id="MobiDB-lite"/>
    </source>
</evidence>
<accession>A0A1H5GHE2</accession>
<dbReference type="SUPFAM" id="SSF46785">
    <property type="entry name" value="Winged helix' DNA-binding domain"/>
    <property type="match status" value="1"/>
</dbReference>
<evidence type="ECO:0000313" key="4">
    <source>
        <dbReference type="Proteomes" id="UP000199220"/>
    </source>
</evidence>
<dbReference type="AlphaFoldDB" id="A0A1H5GHE2"/>
<dbReference type="PANTHER" id="PTHR43252:SF2">
    <property type="entry name" value="TRANSCRIPTION REGULATOR, PADR-LIKE FAMILY"/>
    <property type="match status" value="1"/>
</dbReference>
<dbReference type="InterPro" id="IPR036388">
    <property type="entry name" value="WH-like_DNA-bd_sf"/>
</dbReference>
<dbReference type="Proteomes" id="UP000199220">
    <property type="component" value="Unassembled WGS sequence"/>
</dbReference>
<sequence length="204" mass="21679">MAHVILGLLLIGPQSLYGLVKAFEAGPSLFYSASSGSIKRALDGLLADGLIEVVSTEEGARGKKVYGVTDAGGAAFRRWMTSEIVGPDLETAVLPRQFFLGLVAPAERVAVLRLIVDRIDSDVAGLEALEQRLETVEVPDGYQDIAEYQRATLSFGIASGQFTANWFREQLDEVTAAPDPVHGPDGGPAARSKETAGPPEADRP</sequence>
<dbReference type="Gene3D" id="1.10.10.10">
    <property type="entry name" value="Winged helix-like DNA-binding domain superfamily/Winged helix DNA-binding domain"/>
    <property type="match status" value="1"/>
</dbReference>
<dbReference type="Pfam" id="PF10400">
    <property type="entry name" value="Vir_act_alpha_C"/>
    <property type="match status" value="1"/>
</dbReference>
<organism evidence="3 4">
    <name type="scientific">Ruania alba</name>
    <dbReference type="NCBI Taxonomy" id="648782"/>
    <lineage>
        <taxon>Bacteria</taxon>
        <taxon>Bacillati</taxon>
        <taxon>Actinomycetota</taxon>
        <taxon>Actinomycetes</taxon>
        <taxon>Micrococcales</taxon>
        <taxon>Ruaniaceae</taxon>
        <taxon>Ruania</taxon>
    </lineage>
</organism>
<dbReference type="RefSeq" id="WP_089772482.1">
    <property type="nucleotide sequence ID" value="NZ_FNTX01000001.1"/>
</dbReference>
<reference evidence="4" key="1">
    <citation type="submission" date="2016-10" db="EMBL/GenBank/DDBJ databases">
        <authorList>
            <person name="Varghese N."/>
            <person name="Submissions S."/>
        </authorList>
    </citation>
    <scope>NUCLEOTIDE SEQUENCE [LARGE SCALE GENOMIC DNA]</scope>
    <source>
        <strain evidence="4">DSM 21368</strain>
    </source>
</reference>
<feature type="region of interest" description="Disordered" evidence="1">
    <location>
        <begin position="173"/>
        <end position="204"/>
    </location>
</feature>
<feature type="domain" description="Transcription regulator PadR C-terminal" evidence="2">
    <location>
        <begin position="98"/>
        <end position="173"/>
    </location>
</feature>
<dbReference type="InterPro" id="IPR018309">
    <property type="entry name" value="Tscrpt_reg_PadR_C"/>
</dbReference>
<keyword evidence="4" id="KW-1185">Reference proteome</keyword>
<dbReference type="GO" id="GO:0003677">
    <property type="term" value="F:DNA binding"/>
    <property type="evidence" value="ECO:0007669"/>
    <property type="project" value="UniProtKB-KW"/>
</dbReference>
<dbReference type="OrthoDB" id="3186544at2"/>
<dbReference type="InterPro" id="IPR036390">
    <property type="entry name" value="WH_DNA-bd_sf"/>
</dbReference>
<name>A0A1H5GHE2_9MICO</name>
<protein>
    <submittedName>
        <fullName evidence="3">DNA-binding transcriptional regulator, PadR family</fullName>
    </submittedName>
</protein>
<evidence type="ECO:0000259" key="2">
    <source>
        <dbReference type="Pfam" id="PF10400"/>
    </source>
</evidence>
<dbReference type="STRING" id="648782.SAMN04488554_1656"/>